<evidence type="ECO:0000256" key="2">
    <source>
        <dbReference type="SAM" id="SignalP"/>
    </source>
</evidence>
<dbReference type="InterPro" id="IPR011765">
    <property type="entry name" value="Pept_M16_N"/>
</dbReference>
<comment type="caution">
    <text evidence="5">The sequence shown here is derived from an EMBL/GenBank/DDBJ whole genome shotgun (WGS) entry which is preliminary data.</text>
</comment>
<reference evidence="5" key="1">
    <citation type="submission" date="2022-08" db="EMBL/GenBank/DDBJ databases">
        <title>Draft genome sequencing of Roseisolibacter agri AW1220.</title>
        <authorList>
            <person name="Tobiishi Y."/>
            <person name="Tonouchi A."/>
        </authorList>
    </citation>
    <scope>NUCLEOTIDE SEQUENCE</scope>
    <source>
        <strain evidence="5">AW1220</strain>
    </source>
</reference>
<dbReference type="InterPro" id="IPR050361">
    <property type="entry name" value="MPP/UQCRC_Complex"/>
</dbReference>
<dbReference type="AlphaFoldDB" id="A0AA37V053"/>
<evidence type="ECO:0000259" key="4">
    <source>
        <dbReference type="Pfam" id="PF05193"/>
    </source>
</evidence>
<gene>
    <name evidence="5" type="ORF">rosag_02830</name>
</gene>
<dbReference type="GO" id="GO:0006508">
    <property type="term" value="P:proteolysis"/>
    <property type="evidence" value="ECO:0007669"/>
    <property type="project" value="UniProtKB-KW"/>
</dbReference>
<dbReference type="GO" id="GO:0046872">
    <property type="term" value="F:metal ion binding"/>
    <property type="evidence" value="ECO:0007669"/>
    <property type="project" value="InterPro"/>
</dbReference>
<dbReference type="Gene3D" id="3.30.830.10">
    <property type="entry name" value="Metalloenzyme, LuxS/M16 peptidase-like"/>
    <property type="match status" value="2"/>
</dbReference>
<evidence type="ECO:0000256" key="1">
    <source>
        <dbReference type="ARBA" id="ARBA00007261"/>
    </source>
</evidence>
<dbReference type="Pfam" id="PF00675">
    <property type="entry name" value="Peptidase_M16"/>
    <property type="match status" value="1"/>
</dbReference>
<keyword evidence="5" id="KW-0378">Hydrolase</keyword>
<dbReference type="EMBL" id="BRXS01000001">
    <property type="protein sequence ID" value="GLC23770.1"/>
    <property type="molecule type" value="Genomic_DNA"/>
</dbReference>
<name>A0AA37V053_9BACT</name>
<feature type="domain" description="Peptidase M16 C-terminal" evidence="4">
    <location>
        <begin position="226"/>
        <end position="405"/>
    </location>
</feature>
<proteinExistence type="inferred from homology"/>
<dbReference type="Pfam" id="PF05193">
    <property type="entry name" value="Peptidase_M16_C"/>
    <property type="match status" value="1"/>
</dbReference>
<feature type="signal peptide" evidence="2">
    <location>
        <begin position="1"/>
        <end position="35"/>
    </location>
</feature>
<dbReference type="GO" id="GO:0008233">
    <property type="term" value="F:peptidase activity"/>
    <property type="evidence" value="ECO:0007669"/>
    <property type="project" value="UniProtKB-KW"/>
</dbReference>
<organism evidence="5 6">
    <name type="scientific">Roseisolibacter agri</name>
    <dbReference type="NCBI Taxonomy" id="2014610"/>
    <lineage>
        <taxon>Bacteria</taxon>
        <taxon>Pseudomonadati</taxon>
        <taxon>Gemmatimonadota</taxon>
        <taxon>Gemmatimonadia</taxon>
        <taxon>Gemmatimonadales</taxon>
        <taxon>Gemmatimonadaceae</taxon>
        <taxon>Roseisolibacter</taxon>
    </lineage>
</organism>
<dbReference type="SUPFAM" id="SSF63411">
    <property type="entry name" value="LuxS/MPP-like metallohydrolase"/>
    <property type="match status" value="2"/>
</dbReference>
<evidence type="ECO:0000259" key="3">
    <source>
        <dbReference type="Pfam" id="PF00675"/>
    </source>
</evidence>
<evidence type="ECO:0000313" key="6">
    <source>
        <dbReference type="Proteomes" id="UP001161325"/>
    </source>
</evidence>
<keyword evidence="6" id="KW-1185">Reference proteome</keyword>
<keyword evidence="5" id="KW-0645">Protease</keyword>
<feature type="domain" description="Peptidase M16 N-terminal" evidence="3">
    <location>
        <begin position="67"/>
        <end position="183"/>
    </location>
</feature>
<dbReference type="Proteomes" id="UP001161325">
    <property type="component" value="Unassembled WGS sequence"/>
</dbReference>
<protein>
    <submittedName>
        <fullName evidence="5">Zinc protease</fullName>
    </submittedName>
</protein>
<keyword evidence="2" id="KW-0732">Signal</keyword>
<dbReference type="PANTHER" id="PTHR11851">
    <property type="entry name" value="METALLOPROTEASE"/>
    <property type="match status" value="1"/>
</dbReference>
<comment type="similarity">
    <text evidence="1">Belongs to the peptidase M16 family.</text>
</comment>
<dbReference type="InterPro" id="IPR011249">
    <property type="entry name" value="Metalloenz_LuxS/M16"/>
</dbReference>
<accession>A0AA37V053</accession>
<sequence>MSSPSRPLPARGPRPRLATLLALPLLAAGTTGASAPLGAQPAAPAAAQSPLPAPIAIDRSELPNGLKVILAKDHSAQVVTVDVWYDVGSRNERAGRTGFAHLFEHMMFQGSANVKKGEHFQLVERAGGSLNGSTQTDRTNYYQTLPSNRVNLGLWMEADRMRSLAVTAENLKNQQEAVKEERRLRIDNQPYFGAVLQGLTAAYDGKSCFAYGHEIIGSMDDLNAASVADVQAFFKQYYAPNNATLVVTGDFDPAEVKRLVAQYFGDIPRVDAPPPVQCEQKFDVGQQRRTVTDAKATLPASFTLWRIPETKHADTPALTFLSTIVGTGESSRLNRAIAREAKAALGLQTFLNIFGNTRGPGTFGVLAIANQGVKVDSLEKLLAQEIAKIVADGVTEAELAKAKNAYLAQTIAERQTSMGRAEALHTANMFLGGPEAVNTDLQRYLNVTVADIQRVARTYLRPENSVVTLITPETPKP</sequence>
<feature type="chain" id="PRO_5041240279" evidence="2">
    <location>
        <begin position="36"/>
        <end position="477"/>
    </location>
</feature>
<dbReference type="PANTHER" id="PTHR11851:SF49">
    <property type="entry name" value="MITOCHONDRIAL-PROCESSING PEPTIDASE SUBUNIT ALPHA"/>
    <property type="match status" value="1"/>
</dbReference>
<dbReference type="RefSeq" id="WP_284348216.1">
    <property type="nucleotide sequence ID" value="NZ_BRXS01000001.1"/>
</dbReference>
<dbReference type="InterPro" id="IPR007863">
    <property type="entry name" value="Peptidase_M16_C"/>
</dbReference>
<evidence type="ECO:0000313" key="5">
    <source>
        <dbReference type="EMBL" id="GLC23770.1"/>
    </source>
</evidence>